<dbReference type="HAMAP" id="MF_00140_B">
    <property type="entry name" value="Trp_tRNA_synth_B"/>
    <property type="match status" value="1"/>
</dbReference>
<dbReference type="FunFam" id="3.40.50.620:FF:000082">
    <property type="entry name" value="MSW1p Mitochondrial tryptophanyl-tRNA synthetase"/>
    <property type="match status" value="1"/>
</dbReference>
<dbReference type="PRINTS" id="PR01039">
    <property type="entry name" value="TRNASYNTHTRP"/>
</dbReference>
<accession>A0A0C9URG1</accession>
<comment type="similarity">
    <text evidence="2 12">Belongs to the class-I aminoacyl-tRNA synthetase family.</text>
</comment>
<evidence type="ECO:0000256" key="5">
    <source>
        <dbReference type="ARBA" id="ARBA00022741"/>
    </source>
</evidence>
<sequence length="402" mass="44894">MRYLQGSSIAYRTVRDLRTSRVFTRFSSTHAEGAQAAVIFSGIQPTGVPHLGNYLGAIQNWVRLQHTSGPDDTLLYSIVGWHALTLPQNSRELFQAKFDTAASLLALGIDPERSILFQQSDVLNHLELSWYLTCLTPMGKLKRMTTWKGKLATVRNANSEDEVDDSMLNLGLFSYPVLQAADILAYLATHVPVGEDQMQHLELSRDLASIYNRRYSIAEYTKPFFPLPQAIYTPCPRILSLRDPTQKMSKSAPDPNSRIMLTDDAESIAKKIRSAVTDSTKGITYDPVNRPGVANLLTILDAFRPSENEFDSPSEALTALASQYANKGTGDLKKDVAEAIVEGWRRPRAEFERLRADRGYLAQILLEGSHRAESLSKLTMDRVRQHIGLSDPDIENPGDTRL</sequence>
<evidence type="ECO:0000256" key="11">
    <source>
        <dbReference type="ARBA" id="ARBA00069760"/>
    </source>
</evidence>
<dbReference type="SUPFAM" id="SSF52374">
    <property type="entry name" value="Nucleotidylyl transferase"/>
    <property type="match status" value="1"/>
</dbReference>
<dbReference type="InterPro" id="IPR002306">
    <property type="entry name" value="Trp-tRNA-ligase"/>
</dbReference>
<keyword evidence="5 12" id="KW-0547">Nucleotide-binding</keyword>
<keyword evidence="4 12" id="KW-0436">Ligase</keyword>
<evidence type="ECO:0000256" key="6">
    <source>
        <dbReference type="ARBA" id="ARBA00022840"/>
    </source>
</evidence>
<evidence type="ECO:0000256" key="10">
    <source>
        <dbReference type="ARBA" id="ARBA00049929"/>
    </source>
</evidence>
<proteinExistence type="inferred from homology"/>
<evidence type="ECO:0000313" key="14">
    <source>
        <dbReference type="Proteomes" id="UP000054279"/>
    </source>
</evidence>
<protein>
    <recommendedName>
        <fullName evidence="11">Tryptophan--tRNA ligase, mitochondrial</fullName>
        <ecNumber evidence="3">6.1.1.2</ecNumber>
    </recommendedName>
    <alternativeName>
        <fullName evidence="9">Tryptophanyl-tRNA synthetase</fullName>
    </alternativeName>
</protein>
<dbReference type="CDD" id="cd00806">
    <property type="entry name" value="TrpRS_core"/>
    <property type="match status" value="1"/>
</dbReference>
<keyword evidence="6 12" id="KW-0067">ATP-binding</keyword>
<evidence type="ECO:0000256" key="3">
    <source>
        <dbReference type="ARBA" id="ARBA00013161"/>
    </source>
</evidence>
<dbReference type="Gene3D" id="1.10.240.10">
    <property type="entry name" value="Tyrosyl-Transfer RNA Synthetase"/>
    <property type="match status" value="1"/>
</dbReference>
<comment type="catalytic activity">
    <reaction evidence="10">
        <text>tRNA(Trp) + L-tryptophan + ATP = L-tryptophyl-tRNA(Trp) + AMP + diphosphate + H(+)</text>
        <dbReference type="Rhea" id="RHEA:24080"/>
        <dbReference type="Rhea" id="RHEA-COMP:9671"/>
        <dbReference type="Rhea" id="RHEA-COMP:9705"/>
        <dbReference type="ChEBI" id="CHEBI:15378"/>
        <dbReference type="ChEBI" id="CHEBI:30616"/>
        <dbReference type="ChEBI" id="CHEBI:33019"/>
        <dbReference type="ChEBI" id="CHEBI:57912"/>
        <dbReference type="ChEBI" id="CHEBI:78442"/>
        <dbReference type="ChEBI" id="CHEBI:78535"/>
        <dbReference type="ChEBI" id="CHEBI:456215"/>
        <dbReference type="EC" id="6.1.1.2"/>
    </reaction>
</comment>
<dbReference type="EMBL" id="KN837236">
    <property type="protein sequence ID" value="KIJ31807.1"/>
    <property type="molecule type" value="Genomic_DNA"/>
</dbReference>
<evidence type="ECO:0000256" key="2">
    <source>
        <dbReference type="ARBA" id="ARBA00005594"/>
    </source>
</evidence>
<dbReference type="InterPro" id="IPR024109">
    <property type="entry name" value="Trp-tRNA-ligase_bac-type"/>
</dbReference>
<dbReference type="HOGENOM" id="CLU_029244_1_3_1"/>
<evidence type="ECO:0000313" key="13">
    <source>
        <dbReference type="EMBL" id="KIJ31807.1"/>
    </source>
</evidence>
<dbReference type="Gene3D" id="3.40.50.620">
    <property type="entry name" value="HUPs"/>
    <property type="match status" value="1"/>
</dbReference>
<dbReference type="GO" id="GO:0005759">
    <property type="term" value="C:mitochondrial matrix"/>
    <property type="evidence" value="ECO:0007669"/>
    <property type="project" value="UniProtKB-SubCell"/>
</dbReference>
<dbReference type="GO" id="GO:0004830">
    <property type="term" value="F:tryptophan-tRNA ligase activity"/>
    <property type="evidence" value="ECO:0007669"/>
    <property type="project" value="UniProtKB-EC"/>
</dbReference>
<keyword evidence="7 12" id="KW-0648">Protein biosynthesis</keyword>
<evidence type="ECO:0000256" key="8">
    <source>
        <dbReference type="ARBA" id="ARBA00023146"/>
    </source>
</evidence>
<dbReference type="InterPro" id="IPR001412">
    <property type="entry name" value="aa-tRNA-synth_I_CS"/>
</dbReference>
<name>A0A0C9URG1_SPHS4</name>
<dbReference type="PANTHER" id="PTHR43766">
    <property type="entry name" value="TRYPTOPHAN--TRNA LIGASE, MITOCHONDRIAL"/>
    <property type="match status" value="1"/>
</dbReference>
<dbReference type="EC" id="6.1.1.2" evidence="3"/>
<dbReference type="PANTHER" id="PTHR43766:SF1">
    <property type="entry name" value="TRYPTOPHAN--TRNA LIGASE, MITOCHONDRIAL"/>
    <property type="match status" value="1"/>
</dbReference>
<dbReference type="NCBIfam" id="TIGR00233">
    <property type="entry name" value="trpS"/>
    <property type="match status" value="1"/>
</dbReference>
<evidence type="ECO:0000256" key="4">
    <source>
        <dbReference type="ARBA" id="ARBA00022598"/>
    </source>
</evidence>
<dbReference type="OrthoDB" id="15808at2759"/>
<dbReference type="AlphaFoldDB" id="A0A0C9URG1"/>
<dbReference type="InterPro" id="IPR002305">
    <property type="entry name" value="aa-tRNA-synth_Ic"/>
</dbReference>
<comment type="subcellular location">
    <subcellularLocation>
        <location evidence="1">Mitochondrion matrix</location>
    </subcellularLocation>
</comment>
<evidence type="ECO:0000256" key="1">
    <source>
        <dbReference type="ARBA" id="ARBA00004305"/>
    </source>
</evidence>
<dbReference type="PROSITE" id="PS00178">
    <property type="entry name" value="AA_TRNA_LIGASE_I"/>
    <property type="match status" value="1"/>
</dbReference>
<dbReference type="FunFam" id="1.10.240.10:FF:000002">
    <property type="entry name" value="Tryptophan--tRNA ligase"/>
    <property type="match status" value="1"/>
</dbReference>
<dbReference type="InterPro" id="IPR014729">
    <property type="entry name" value="Rossmann-like_a/b/a_fold"/>
</dbReference>
<dbReference type="Proteomes" id="UP000054279">
    <property type="component" value="Unassembled WGS sequence"/>
</dbReference>
<dbReference type="Pfam" id="PF00579">
    <property type="entry name" value="tRNA-synt_1b"/>
    <property type="match status" value="1"/>
</dbReference>
<keyword evidence="8 12" id="KW-0030">Aminoacyl-tRNA synthetase</keyword>
<evidence type="ECO:0000256" key="9">
    <source>
        <dbReference type="ARBA" id="ARBA00030268"/>
    </source>
</evidence>
<dbReference type="InterPro" id="IPR050203">
    <property type="entry name" value="Trp-tRNA_synthetase"/>
</dbReference>
<dbReference type="GO" id="GO:0005524">
    <property type="term" value="F:ATP binding"/>
    <property type="evidence" value="ECO:0007669"/>
    <property type="project" value="UniProtKB-KW"/>
</dbReference>
<dbReference type="GO" id="GO:0070183">
    <property type="term" value="P:mitochondrial tryptophanyl-tRNA aminoacylation"/>
    <property type="evidence" value="ECO:0007669"/>
    <property type="project" value="TreeGrafter"/>
</dbReference>
<gene>
    <name evidence="13" type="ORF">M422DRAFT_36082</name>
</gene>
<reference evidence="13 14" key="1">
    <citation type="submission" date="2014-06" db="EMBL/GenBank/DDBJ databases">
        <title>Evolutionary Origins and Diversification of the Mycorrhizal Mutualists.</title>
        <authorList>
            <consortium name="DOE Joint Genome Institute"/>
            <consortium name="Mycorrhizal Genomics Consortium"/>
            <person name="Kohler A."/>
            <person name="Kuo A."/>
            <person name="Nagy L.G."/>
            <person name="Floudas D."/>
            <person name="Copeland A."/>
            <person name="Barry K.W."/>
            <person name="Cichocki N."/>
            <person name="Veneault-Fourrey C."/>
            <person name="LaButti K."/>
            <person name="Lindquist E.A."/>
            <person name="Lipzen A."/>
            <person name="Lundell T."/>
            <person name="Morin E."/>
            <person name="Murat C."/>
            <person name="Riley R."/>
            <person name="Ohm R."/>
            <person name="Sun H."/>
            <person name="Tunlid A."/>
            <person name="Henrissat B."/>
            <person name="Grigoriev I.V."/>
            <person name="Hibbett D.S."/>
            <person name="Martin F."/>
        </authorList>
    </citation>
    <scope>NUCLEOTIDE SEQUENCE [LARGE SCALE GENOMIC DNA]</scope>
    <source>
        <strain evidence="13 14">SS14</strain>
    </source>
</reference>
<evidence type="ECO:0000256" key="7">
    <source>
        <dbReference type="ARBA" id="ARBA00022917"/>
    </source>
</evidence>
<organism evidence="13 14">
    <name type="scientific">Sphaerobolus stellatus (strain SS14)</name>
    <dbReference type="NCBI Taxonomy" id="990650"/>
    <lineage>
        <taxon>Eukaryota</taxon>
        <taxon>Fungi</taxon>
        <taxon>Dikarya</taxon>
        <taxon>Basidiomycota</taxon>
        <taxon>Agaricomycotina</taxon>
        <taxon>Agaricomycetes</taxon>
        <taxon>Phallomycetidae</taxon>
        <taxon>Geastrales</taxon>
        <taxon>Sphaerobolaceae</taxon>
        <taxon>Sphaerobolus</taxon>
    </lineage>
</organism>
<keyword evidence="14" id="KW-1185">Reference proteome</keyword>
<evidence type="ECO:0000256" key="12">
    <source>
        <dbReference type="RuleBase" id="RU363036"/>
    </source>
</evidence>